<reference evidence="1 2" key="1">
    <citation type="submission" date="2016-06" db="EMBL/GenBank/DDBJ databases">
        <title>Comparative genomics of the ectomycorrhizal sister species Rhizopogon vinicolor and Rhizopogon vesiculosus (Basidiomycota: Boletales) reveals a divergence of the mating type B locus.</title>
        <authorList>
            <consortium name="DOE Joint Genome Institute"/>
            <person name="Mujic A.B."/>
            <person name="Kuo A."/>
            <person name="Tritt A."/>
            <person name="Lipzen A."/>
            <person name="Chen C."/>
            <person name="Johnson J."/>
            <person name="Sharma A."/>
            <person name="Barry K."/>
            <person name="Grigoriev I.V."/>
            <person name="Spatafora J.W."/>
        </authorList>
    </citation>
    <scope>NUCLEOTIDE SEQUENCE [LARGE SCALE GENOMIC DNA]</scope>
    <source>
        <strain evidence="1 2">AM-OR11-026</strain>
    </source>
</reference>
<evidence type="ECO:0000313" key="2">
    <source>
        <dbReference type="Proteomes" id="UP000092154"/>
    </source>
</evidence>
<protein>
    <submittedName>
        <fullName evidence="1">Uncharacterized protein</fullName>
    </submittedName>
</protein>
<keyword evidence="2" id="KW-1185">Reference proteome</keyword>
<organism evidence="1 2">
    <name type="scientific">Rhizopogon vinicolor AM-OR11-026</name>
    <dbReference type="NCBI Taxonomy" id="1314800"/>
    <lineage>
        <taxon>Eukaryota</taxon>
        <taxon>Fungi</taxon>
        <taxon>Dikarya</taxon>
        <taxon>Basidiomycota</taxon>
        <taxon>Agaricomycotina</taxon>
        <taxon>Agaricomycetes</taxon>
        <taxon>Agaricomycetidae</taxon>
        <taxon>Boletales</taxon>
        <taxon>Suillineae</taxon>
        <taxon>Rhizopogonaceae</taxon>
        <taxon>Rhizopogon</taxon>
    </lineage>
</organism>
<gene>
    <name evidence="1" type="ORF">K503DRAFT_137533</name>
</gene>
<accession>A0A1B7N1L0</accession>
<dbReference type="InParanoid" id="A0A1B7N1L0"/>
<dbReference type="Proteomes" id="UP000092154">
    <property type="component" value="Unassembled WGS sequence"/>
</dbReference>
<name>A0A1B7N1L0_9AGAM</name>
<dbReference type="OrthoDB" id="10423011at2759"/>
<proteinExistence type="predicted"/>
<sequence length="63" mass="7276">MHFQLLPAILHLQNIKIISGRGRLYTMSIKLNWCFYRAAARFRIAMSSMCPDCPRSTSILMSN</sequence>
<dbReference type="EMBL" id="KV448279">
    <property type="protein sequence ID" value="OAX38748.1"/>
    <property type="molecule type" value="Genomic_DNA"/>
</dbReference>
<dbReference type="AlphaFoldDB" id="A0A1B7N1L0"/>
<evidence type="ECO:0000313" key="1">
    <source>
        <dbReference type="EMBL" id="OAX38748.1"/>
    </source>
</evidence>